<evidence type="ECO:0000313" key="4">
    <source>
        <dbReference type="EMBL" id="MBV7270315.1"/>
    </source>
</evidence>
<dbReference type="EMBL" id="JAGSPD010000014">
    <property type="protein sequence ID" value="MBV7270315.1"/>
    <property type="molecule type" value="Genomic_DNA"/>
</dbReference>
<reference evidence="4" key="1">
    <citation type="submission" date="2021-04" db="EMBL/GenBank/DDBJ databases">
        <authorList>
            <person name="Pira H."/>
            <person name="Risdian C."/>
            <person name="Wink J."/>
        </authorList>
    </citation>
    <scope>NUCLEOTIDE SEQUENCE</scope>
    <source>
        <strain evidence="4">WHY3</strain>
    </source>
</reference>
<feature type="chain" id="PRO_5040951258" evidence="2">
    <location>
        <begin position="21"/>
        <end position="354"/>
    </location>
</feature>
<feature type="domain" description="Secretion system C-terminal sorting" evidence="3">
    <location>
        <begin position="286"/>
        <end position="344"/>
    </location>
</feature>
<keyword evidence="1 2" id="KW-0732">Signal</keyword>
<dbReference type="NCBIfam" id="TIGR04183">
    <property type="entry name" value="Por_Secre_tail"/>
    <property type="match status" value="1"/>
</dbReference>
<dbReference type="Pfam" id="PF18962">
    <property type="entry name" value="Por_Secre_tail"/>
    <property type="match status" value="1"/>
</dbReference>
<proteinExistence type="predicted"/>
<dbReference type="PANTHER" id="PTHR40274">
    <property type="entry name" value="VIRGINIAMYCIN B LYASE"/>
    <property type="match status" value="1"/>
</dbReference>
<sequence>MKQIKIITIMLYLIVKSASAQIQEVIDNINNPLGIALLNDELFISEYSSNKIIKIDVTIANPSKIDVLSTGLNFPNEILLDGNFLYVANIGSNKIIRFDATSVNPTPVDVVTGISDIRGMAIMGNELFIADYSAGIVYKTDISGSIPSQLTTVLTGLNGPWGLAGNNNELYIVERDGNKIIKIDIALSTPTPIDVITTLSNPLDIEFVNDDLFVTELGNQNISRIDTSTILPITTTQEIVSGLNFPYELEISGNTIYFIEASLNRISKFDGALSVNDEPNIEQIKLYPNPASEKLMLKNINSDIPYSIYNILGQEVKKGIYESGKQINVVDLESGIYYLSLGSGISEPLMFVKK</sequence>
<evidence type="ECO:0000259" key="3">
    <source>
        <dbReference type="Pfam" id="PF18962"/>
    </source>
</evidence>
<comment type="caution">
    <text evidence="4">The sequence shown here is derived from an EMBL/GenBank/DDBJ whole genome shotgun (WGS) entry which is preliminary data.</text>
</comment>
<organism evidence="4 5">
    <name type="scientific">Winogradskyella luteola</name>
    <dbReference type="NCBI Taxonomy" id="2828330"/>
    <lineage>
        <taxon>Bacteria</taxon>
        <taxon>Pseudomonadati</taxon>
        <taxon>Bacteroidota</taxon>
        <taxon>Flavobacteriia</taxon>
        <taxon>Flavobacteriales</taxon>
        <taxon>Flavobacteriaceae</taxon>
        <taxon>Winogradskyella</taxon>
    </lineage>
</organism>
<protein>
    <submittedName>
        <fullName evidence="4">T9SS type A sorting domain-containing protein</fullName>
    </submittedName>
</protein>
<feature type="signal peptide" evidence="2">
    <location>
        <begin position="1"/>
        <end position="20"/>
    </location>
</feature>
<dbReference type="InterPro" id="IPR051344">
    <property type="entry name" value="Vgb"/>
</dbReference>
<dbReference type="AlphaFoldDB" id="A0A9X1FAJ8"/>
<dbReference type="Proteomes" id="UP001138894">
    <property type="component" value="Unassembled WGS sequence"/>
</dbReference>
<keyword evidence="5" id="KW-1185">Reference proteome</keyword>
<evidence type="ECO:0000256" key="2">
    <source>
        <dbReference type="SAM" id="SignalP"/>
    </source>
</evidence>
<evidence type="ECO:0000313" key="5">
    <source>
        <dbReference type="Proteomes" id="UP001138894"/>
    </source>
</evidence>
<dbReference type="RefSeq" id="WP_218547389.1">
    <property type="nucleotide sequence ID" value="NZ_JAGSPD010000014.1"/>
</dbReference>
<dbReference type="PANTHER" id="PTHR40274:SF3">
    <property type="entry name" value="VIRGINIAMYCIN B LYASE"/>
    <property type="match status" value="1"/>
</dbReference>
<name>A0A9X1FAJ8_9FLAO</name>
<evidence type="ECO:0000256" key="1">
    <source>
        <dbReference type="ARBA" id="ARBA00022729"/>
    </source>
</evidence>
<gene>
    <name evidence="4" type="ORF">KCG49_14060</name>
</gene>
<dbReference type="InterPro" id="IPR026444">
    <property type="entry name" value="Secre_tail"/>
</dbReference>
<accession>A0A9X1FAJ8</accession>